<evidence type="ECO:0000259" key="3">
    <source>
        <dbReference type="SMART" id="SM00278"/>
    </source>
</evidence>
<dbReference type="Pfam" id="PF12836">
    <property type="entry name" value="HHH_3"/>
    <property type="match status" value="1"/>
</dbReference>
<feature type="domain" description="Helix-hairpin-helix DNA-binding motif class 1" evidence="3">
    <location>
        <begin position="198"/>
        <end position="217"/>
    </location>
</feature>
<dbReference type="SMART" id="SM00278">
    <property type="entry name" value="HhH1"/>
    <property type="match status" value="2"/>
</dbReference>
<name>A0A6B1D289_9CHLR</name>
<dbReference type="InterPro" id="IPR003583">
    <property type="entry name" value="Hlx-hairpin-Hlx_DNA-bd_motif"/>
</dbReference>
<dbReference type="Pfam" id="PF10531">
    <property type="entry name" value="SLBB"/>
    <property type="match status" value="1"/>
</dbReference>
<dbReference type="Gene3D" id="3.10.560.10">
    <property type="entry name" value="Outer membrane lipoprotein wza domain like"/>
    <property type="match status" value="1"/>
</dbReference>
<sequence>MSTELEPRPTRSQVAENAPRAARETTATTALRYMGLGFLLGFLLSAIISGALMWLLRRPIPPAIVLHPPPTPAPTPTLPPTATPGPLLVFVSGGVRNPGLVELPAGARVGDALARAGGLLPEADPALVNQAEIVFDGAQIHVPLPPPQTVTDSSSAMPPANQPQAGVSGDVPPAAASPSGQGNSLAGGLVNINTASAEELTTLPGIGPIKADAIIANRPYDSVDDLGRVTGIGPSTVEKLTPLVTTK</sequence>
<dbReference type="SUPFAM" id="SSF142984">
    <property type="entry name" value="Nqo1 middle domain-like"/>
    <property type="match status" value="1"/>
</dbReference>
<evidence type="ECO:0000256" key="2">
    <source>
        <dbReference type="SAM" id="Phobius"/>
    </source>
</evidence>
<feature type="region of interest" description="Disordered" evidence="1">
    <location>
        <begin position="1"/>
        <end position="21"/>
    </location>
</feature>
<dbReference type="PANTHER" id="PTHR21180">
    <property type="entry name" value="ENDONUCLEASE/EXONUCLEASE/PHOSPHATASE FAMILY DOMAIN-CONTAINING PROTEIN 1"/>
    <property type="match status" value="1"/>
</dbReference>
<comment type="caution">
    <text evidence="4">The sequence shown here is derived from an EMBL/GenBank/DDBJ whole genome shotgun (WGS) entry which is preliminary data.</text>
</comment>
<dbReference type="AlphaFoldDB" id="A0A6B1D289"/>
<dbReference type="InterPro" id="IPR019554">
    <property type="entry name" value="Soluble_ligand-bd"/>
</dbReference>
<feature type="region of interest" description="Disordered" evidence="1">
    <location>
        <begin position="147"/>
        <end position="182"/>
    </location>
</feature>
<organism evidence="4">
    <name type="scientific">Caldilineaceae bacterium SB0661_bin_32</name>
    <dbReference type="NCBI Taxonomy" id="2605255"/>
    <lineage>
        <taxon>Bacteria</taxon>
        <taxon>Bacillati</taxon>
        <taxon>Chloroflexota</taxon>
        <taxon>Caldilineae</taxon>
        <taxon>Caldilineales</taxon>
        <taxon>Caldilineaceae</taxon>
    </lineage>
</organism>
<dbReference type="InterPro" id="IPR051675">
    <property type="entry name" value="Endo/Exo/Phosphatase_dom_1"/>
</dbReference>
<keyword evidence="2" id="KW-1133">Transmembrane helix</keyword>
<dbReference type="GO" id="GO:0015628">
    <property type="term" value="P:protein secretion by the type II secretion system"/>
    <property type="evidence" value="ECO:0007669"/>
    <property type="project" value="TreeGrafter"/>
</dbReference>
<dbReference type="GO" id="GO:0003677">
    <property type="term" value="F:DNA binding"/>
    <property type="evidence" value="ECO:0007669"/>
    <property type="project" value="UniProtKB-KW"/>
</dbReference>
<dbReference type="Gene3D" id="1.10.150.320">
    <property type="entry name" value="Photosystem II 12 kDa extrinsic protein"/>
    <property type="match status" value="1"/>
</dbReference>
<dbReference type="EMBL" id="VXMH01000014">
    <property type="protein sequence ID" value="MYC93706.1"/>
    <property type="molecule type" value="Genomic_DNA"/>
</dbReference>
<accession>A0A6B1D289</accession>
<dbReference type="GO" id="GO:0006281">
    <property type="term" value="P:DNA repair"/>
    <property type="evidence" value="ECO:0007669"/>
    <property type="project" value="InterPro"/>
</dbReference>
<dbReference type="GO" id="GO:0015627">
    <property type="term" value="C:type II protein secretion system complex"/>
    <property type="evidence" value="ECO:0007669"/>
    <property type="project" value="TreeGrafter"/>
</dbReference>
<dbReference type="SUPFAM" id="SSF47781">
    <property type="entry name" value="RuvA domain 2-like"/>
    <property type="match status" value="1"/>
</dbReference>
<keyword evidence="2" id="KW-0472">Membrane</keyword>
<keyword evidence="4" id="KW-0238">DNA-binding</keyword>
<reference evidence="4" key="1">
    <citation type="submission" date="2019-09" db="EMBL/GenBank/DDBJ databases">
        <title>Characterisation of the sponge microbiome using genome-centric metagenomics.</title>
        <authorList>
            <person name="Engelberts J.P."/>
            <person name="Robbins S.J."/>
            <person name="De Goeij J.M."/>
            <person name="Aranda M."/>
            <person name="Bell S.C."/>
            <person name="Webster N.S."/>
        </authorList>
    </citation>
    <scope>NUCLEOTIDE SEQUENCE</scope>
    <source>
        <strain evidence="4">SB0661_bin_32</strain>
    </source>
</reference>
<evidence type="ECO:0000256" key="1">
    <source>
        <dbReference type="SAM" id="MobiDB-lite"/>
    </source>
</evidence>
<feature type="transmembrane region" description="Helical" evidence="2">
    <location>
        <begin position="33"/>
        <end position="56"/>
    </location>
</feature>
<gene>
    <name evidence="4" type="ORF">F4X14_01940</name>
</gene>
<evidence type="ECO:0000313" key="4">
    <source>
        <dbReference type="EMBL" id="MYC93706.1"/>
    </source>
</evidence>
<keyword evidence="2" id="KW-0812">Transmembrane</keyword>
<dbReference type="InterPro" id="IPR010994">
    <property type="entry name" value="RuvA_2-like"/>
</dbReference>
<dbReference type="PANTHER" id="PTHR21180:SF32">
    <property type="entry name" value="ENDONUCLEASE_EXONUCLEASE_PHOSPHATASE FAMILY DOMAIN-CONTAINING PROTEIN 1"/>
    <property type="match status" value="1"/>
</dbReference>
<protein>
    <submittedName>
        <fullName evidence="4">ComEA family DNA-binding protein</fullName>
    </submittedName>
</protein>
<proteinExistence type="predicted"/>
<feature type="domain" description="Helix-hairpin-helix DNA-binding motif class 1" evidence="3">
    <location>
        <begin position="224"/>
        <end position="243"/>
    </location>
</feature>